<keyword evidence="4 6" id="KW-0378">Hydrolase</keyword>
<evidence type="ECO:0000256" key="1">
    <source>
        <dbReference type="ARBA" id="ARBA00011076"/>
    </source>
</evidence>
<feature type="binding site" evidence="6">
    <location>
        <position position="110"/>
    </location>
    <ligand>
        <name>substrate</name>
    </ligand>
</feature>
<feature type="binding site" evidence="6">
    <location>
        <position position="186"/>
    </location>
    <ligand>
        <name>substrate</name>
    </ligand>
</feature>
<name>A0A9Q7AR58_9BACT</name>
<dbReference type="FunFam" id="3.40.710.10:FF:000005">
    <property type="entry name" value="Glutaminase"/>
    <property type="match status" value="1"/>
</dbReference>
<evidence type="ECO:0000313" key="8">
    <source>
        <dbReference type="Proteomes" id="UP000671879"/>
    </source>
</evidence>
<feature type="binding site" evidence="6">
    <location>
        <position position="58"/>
    </location>
    <ligand>
        <name>substrate</name>
    </ligand>
</feature>
<comment type="subunit">
    <text evidence="2 6">Homotetramer.</text>
</comment>
<accession>A0A9Q7AR58</accession>
<comment type="catalytic activity">
    <reaction evidence="5 6">
        <text>L-glutamine + H2O = L-glutamate + NH4(+)</text>
        <dbReference type="Rhea" id="RHEA:15889"/>
        <dbReference type="ChEBI" id="CHEBI:15377"/>
        <dbReference type="ChEBI" id="CHEBI:28938"/>
        <dbReference type="ChEBI" id="CHEBI:29985"/>
        <dbReference type="ChEBI" id="CHEBI:58359"/>
        <dbReference type="EC" id="3.5.1.2"/>
    </reaction>
</comment>
<dbReference type="NCBIfam" id="TIGR03814">
    <property type="entry name" value="Gln_ase"/>
    <property type="match status" value="1"/>
</dbReference>
<dbReference type="RefSeq" id="WP_274374889.1">
    <property type="nucleotide sequence ID" value="NZ_CP072943.1"/>
</dbReference>
<proteinExistence type="inferred from homology"/>
<dbReference type="GO" id="GO:0006537">
    <property type="term" value="P:glutamate biosynthetic process"/>
    <property type="evidence" value="ECO:0007669"/>
    <property type="project" value="TreeGrafter"/>
</dbReference>
<dbReference type="GO" id="GO:0004359">
    <property type="term" value="F:glutaminase activity"/>
    <property type="evidence" value="ECO:0007669"/>
    <property type="project" value="UniProtKB-UniRule"/>
</dbReference>
<dbReference type="PANTHER" id="PTHR12544:SF29">
    <property type="entry name" value="GLUTAMINASE"/>
    <property type="match status" value="1"/>
</dbReference>
<dbReference type="GO" id="GO:0006543">
    <property type="term" value="P:L-glutamine catabolic process"/>
    <property type="evidence" value="ECO:0007669"/>
    <property type="project" value="TreeGrafter"/>
</dbReference>
<dbReference type="SUPFAM" id="SSF56601">
    <property type="entry name" value="beta-lactamase/transpeptidase-like"/>
    <property type="match status" value="1"/>
</dbReference>
<feature type="binding site" evidence="6">
    <location>
        <position position="162"/>
    </location>
    <ligand>
        <name>substrate</name>
    </ligand>
</feature>
<dbReference type="KEGG" id="aram:KAR29_01540"/>
<dbReference type="Pfam" id="PF04960">
    <property type="entry name" value="Glutaminase"/>
    <property type="match status" value="1"/>
</dbReference>
<evidence type="ECO:0000313" key="7">
    <source>
        <dbReference type="EMBL" id="QTX33628.1"/>
    </source>
</evidence>
<gene>
    <name evidence="6 7" type="primary">glsA</name>
    <name evidence="7" type="ORF">KAR29_01540</name>
</gene>
<feature type="binding site" evidence="6">
    <location>
        <position position="155"/>
    </location>
    <ligand>
        <name>substrate</name>
    </ligand>
</feature>
<dbReference type="InterPro" id="IPR015868">
    <property type="entry name" value="Glutaminase"/>
</dbReference>
<dbReference type="HAMAP" id="MF_00313">
    <property type="entry name" value="Glutaminase"/>
    <property type="match status" value="1"/>
</dbReference>
<evidence type="ECO:0000256" key="3">
    <source>
        <dbReference type="ARBA" id="ARBA00012918"/>
    </source>
</evidence>
<dbReference type="EMBL" id="CP072943">
    <property type="protein sequence ID" value="QTX33628.1"/>
    <property type="molecule type" value="Genomic_DNA"/>
</dbReference>
<evidence type="ECO:0000256" key="4">
    <source>
        <dbReference type="ARBA" id="ARBA00022801"/>
    </source>
</evidence>
<sequence length="302" mass="32259">MLAAIVANARPRHSEGRVATYIPELGKARPDALGVASVTVEGEVYGAGDRDYPFSIQSISKLISLALALTELGEETVFSRVGVDPTPDPFNSIMRLEMDRVHRPYNPLVNAGAIAVISLLPYGRSEERTAAILDLARRLTGNDALSVNEEIYRSERTTSDRNRALAYFMRSTDVLSGDVEDVLDSYFRQCSIEANVGDLAVMGATLAAGGINPASGERVLTSRVCRVVRALMATCGMYDGSGEFAIRVGIPAKSGVGGGILAVVPRRMGIAVCGPALDGKGNSICGMQVLEELSRELRLRVL</sequence>
<organism evidence="7 8">
    <name type="scientific">Aminithiophilus ramosus</name>
    <dbReference type="NCBI Taxonomy" id="3029084"/>
    <lineage>
        <taxon>Bacteria</taxon>
        <taxon>Thermotogati</taxon>
        <taxon>Synergistota</taxon>
        <taxon>Synergistia</taxon>
        <taxon>Synergistales</taxon>
        <taxon>Aminithiophilaceae</taxon>
        <taxon>Aminithiophilus</taxon>
    </lineage>
</organism>
<protein>
    <recommendedName>
        <fullName evidence="3 6">Glutaminase</fullName>
        <ecNumber evidence="3 6">3.5.1.2</ecNumber>
    </recommendedName>
</protein>
<feature type="binding site" evidence="6">
    <location>
        <position position="256"/>
    </location>
    <ligand>
        <name>substrate</name>
    </ligand>
</feature>
<dbReference type="Proteomes" id="UP000671879">
    <property type="component" value="Chromosome"/>
</dbReference>
<evidence type="ECO:0000256" key="6">
    <source>
        <dbReference type="HAMAP-Rule" id="MF_00313"/>
    </source>
</evidence>
<keyword evidence="6" id="KW-0007">Acetylation</keyword>
<keyword evidence="8" id="KW-1185">Reference proteome</keyword>
<evidence type="ECO:0000256" key="2">
    <source>
        <dbReference type="ARBA" id="ARBA00011881"/>
    </source>
</evidence>
<dbReference type="EC" id="3.5.1.2" evidence="3 6"/>
<dbReference type="InterPro" id="IPR012338">
    <property type="entry name" value="Beta-lactam/transpept-like"/>
</dbReference>
<dbReference type="PANTHER" id="PTHR12544">
    <property type="entry name" value="GLUTAMINASE"/>
    <property type="match status" value="1"/>
</dbReference>
<dbReference type="Gene3D" id="3.40.710.10">
    <property type="entry name" value="DD-peptidase/beta-lactamase superfamily"/>
    <property type="match status" value="1"/>
</dbReference>
<dbReference type="AlphaFoldDB" id="A0A9Q7AR58"/>
<feature type="binding site" evidence="6">
    <location>
        <position position="238"/>
    </location>
    <ligand>
        <name>substrate</name>
    </ligand>
</feature>
<comment type="similarity">
    <text evidence="1 6">Belongs to the glutaminase family.</text>
</comment>
<reference evidence="8" key="1">
    <citation type="submission" date="2021-04" db="EMBL/GenBank/DDBJ databases">
        <title>A novel Synergistetes isolate from a pyrite-forming mixed culture.</title>
        <authorList>
            <person name="Bunk B."/>
            <person name="Sproer C."/>
            <person name="Spring S."/>
            <person name="Pester M."/>
        </authorList>
    </citation>
    <scope>NUCLEOTIDE SEQUENCE [LARGE SCALE GENOMIC DNA]</scope>
    <source>
        <strain evidence="8">J.5.4.2-T.3.5.2</strain>
    </source>
</reference>
<evidence type="ECO:0000256" key="5">
    <source>
        <dbReference type="ARBA" id="ARBA00049534"/>
    </source>
</evidence>